<dbReference type="EMBL" id="JALBWM010000093">
    <property type="protein sequence ID" value="MCO1335944.1"/>
    <property type="molecule type" value="Genomic_DNA"/>
</dbReference>
<dbReference type="AlphaFoldDB" id="A0A9X2EPB3"/>
<comment type="caution">
    <text evidence="1">The sequence shown here is derived from an EMBL/GenBank/DDBJ whole genome shotgun (WGS) entry which is preliminary data.</text>
</comment>
<reference evidence="1" key="1">
    <citation type="journal article" date="2022" name="Arch. Microbiol.">
        <title>Microbulbifer okhotskensis sp. nov., isolated from a deep bottom sediment of the Okhotsk Sea.</title>
        <authorList>
            <person name="Romanenko L."/>
            <person name="Kurilenko V."/>
            <person name="Otstavnykh N."/>
            <person name="Velansky P."/>
            <person name="Isaeva M."/>
            <person name="Mikhailov V."/>
        </authorList>
    </citation>
    <scope>NUCLEOTIDE SEQUENCE</scope>
    <source>
        <strain evidence="1">OS29</strain>
    </source>
</reference>
<evidence type="ECO:0000313" key="2">
    <source>
        <dbReference type="Proteomes" id="UP001139028"/>
    </source>
</evidence>
<dbReference type="Proteomes" id="UP001139028">
    <property type="component" value="Unassembled WGS sequence"/>
</dbReference>
<sequence length="217" mass="24663">MDEDVKLARKEIDKSLTAIWHIYLNKNMWGSVALDDIKSLAISKGLSVDSIEEVEFGYMSKTKGVLLKTNLGSALYPREKLEEIEFYNKNIKPIKNHEDFWSTVDWFLPAFIANRKISSAIKQSNINVINHKQLSTEILQKNFEQSLTSIYDFSNIIPITEQTLSKSKAISKHVPLIREAIFAFYSGMKIVAISSLIPIVENIISTIIEAHDSELTL</sequence>
<keyword evidence="2" id="KW-1185">Reference proteome</keyword>
<organism evidence="1 2">
    <name type="scientific">Microbulbifer okhotskensis</name>
    <dbReference type="NCBI Taxonomy" id="2926617"/>
    <lineage>
        <taxon>Bacteria</taxon>
        <taxon>Pseudomonadati</taxon>
        <taxon>Pseudomonadota</taxon>
        <taxon>Gammaproteobacteria</taxon>
        <taxon>Cellvibrionales</taxon>
        <taxon>Microbulbiferaceae</taxon>
        <taxon>Microbulbifer</taxon>
    </lineage>
</organism>
<gene>
    <name evidence="1" type="ORF">MO867_16545</name>
</gene>
<name>A0A9X2EPB3_9GAMM</name>
<accession>A0A9X2EPB3</accession>
<protein>
    <submittedName>
        <fullName evidence="1">Uncharacterized protein</fullName>
    </submittedName>
</protein>
<dbReference type="RefSeq" id="WP_252471141.1">
    <property type="nucleotide sequence ID" value="NZ_JALBWM010000093.1"/>
</dbReference>
<evidence type="ECO:0000313" key="1">
    <source>
        <dbReference type="EMBL" id="MCO1335944.1"/>
    </source>
</evidence>
<proteinExistence type="predicted"/>